<dbReference type="EMBL" id="LR792632">
    <property type="protein sequence ID" value="CAB3288413.1"/>
    <property type="molecule type" value="Genomic_DNA"/>
</dbReference>
<feature type="transmembrane region" description="Helical" evidence="1">
    <location>
        <begin position="280"/>
        <end position="298"/>
    </location>
</feature>
<sequence length="352" mass="40461">MIELNHLFLILCCIYLIFSDISLYSSLVFLFSAIFFYMSFIVGKRLYFRIFNENNINEGINNFNKKNIWLYIGLLFVFIGLISILADIIWINDIPLFNPIVRYHLNVYFTTLSHLIFIGWALILSYYNIEKKRVKKVILYTLILSIPIALLGYRTNVLVLLLSTIAVLYYKNLIETKDIIKYFGIIFILLVIMSILRMYFLDAGGNPILSRIELTMSVYDILFNHFNGVLDGYLHYAAIFSYFGLCNGPRTVIANILGIYGVSITPTIVGSVVADFGTLSIIPYFGFLGIYLGYLYMLAKHKRGVYLGIYGVVFAYTLIAVESGILDLDVIIYYVFGVLLCIYATLKRFLKR</sequence>
<accession>A0A8D6SX61</accession>
<feature type="transmembrane region" description="Helical" evidence="1">
    <location>
        <begin position="252"/>
        <end position="274"/>
    </location>
</feature>
<keyword evidence="3" id="KW-1185">Reference proteome</keyword>
<dbReference type="GeneID" id="65883520"/>
<dbReference type="Pfam" id="PF01901">
    <property type="entry name" value="O_anti_polymase"/>
    <property type="match status" value="1"/>
</dbReference>
<evidence type="ECO:0000256" key="1">
    <source>
        <dbReference type="SAM" id="Phobius"/>
    </source>
</evidence>
<feature type="transmembrane region" description="Helical" evidence="1">
    <location>
        <begin position="137"/>
        <end position="170"/>
    </location>
</feature>
<reference evidence="2 3" key="1">
    <citation type="submission" date="2020-04" db="EMBL/GenBank/DDBJ databases">
        <authorList>
            <consortium name="Genoscope - CEA"/>
            <person name="William W."/>
        </authorList>
    </citation>
    <scope>NUCLEOTIDE SEQUENCE [LARGE SCALE GENOMIC DNA]</scope>
    <source>
        <strain evidence="2 3">SG7</strain>
    </source>
</reference>
<dbReference type="InterPro" id="IPR002760">
    <property type="entry name" value="O_anti_polymase"/>
</dbReference>
<dbReference type="KEGG" id="mesg:MLAUSG7_0714"/>
<feature type="transmembrane region" description="Helical" evidence="1">
    <location>
        <begin position="182"/>
        <end position="201"/>
    </location>
</feature>
<dbReference type="RefSeq" id="WP_214400568.1">
    <property type="nucleotide sequence ID" value="NZ_LR792632.1"/>
</dbReference>
<feature type="transmembrane region" description="Helical" evidence="1">
    <location>
        <begin position="331"/>
        <end position="350"/>
    </location>
</feature>
<evidence type="ECO:0000313" key="3">
    <source>
        <dbReference type="Proteomes" id="UP000679213"/>
    </source>
</evidence>
<name>A0A8D6SX61_9EURY</name>
<keyword evidence="1" id="KW-1133">Transmembrane helix</keyword>
<gene>
    <name evidence="2" type="ORF">MLAUSG7_0714</name>
</gene>
<feature type="transmembrane region" description="Helical" evidence="1">
    <location>
        <begin position="103"/>
        <end position="125"/>
    </location>
</feature>
<dbReference type="NCBIfam" id="TIGR04370">
    <property type="entry name" value="glyco_rpt_poly"/>
    <property type="match status" value="1"/>
</dbReference>
<proteinExistence type="predicted"/>
<dbReference type="Proteomes" id="UP000679213">
    <property type="component" value="Chromosome I"/>
</dbReference>
<organism evidence="2 3">
    <name type="scientific">Methanocaldococcus lauensis</name>
    <dbReference type="NCBI Taxonomy" id="2546128"/>
    <lineage>
        <taxon>Archaea</taxon>
        <taxon>Methanobacteriati</taxon>
        <taxon>Methanobacteriota</taxon>
        <taxon>Methanomada group</taxon>
        <taxon>Methanococci</taxon>
        <taxon>Methanococcales</taxon>
        <taxon>Methanocaldococcaceae</taxon>
        <taxon>Methanocaldococcus</taxon>
    </lineage>
</organism>
<feature type="transmembrane region" description="Helical" evidence="1">
    <location>
        <begin position="68"/>
        <end position="91"/>
    </location>
</feature>
<evidence type="ECO:0008006" key="4">
    <source>
        <dbReference type="Google" id="ProtNLM"/>
    </source>
</evidence>
<feature type="transmembrane region" description="Helical" evidence="1">
    <location>
        <begin position="305"/>
        <end position="325"/>
    </location>
</feature>
<evidence type="ECO:0000313" key="2">
    <source>
        <dbReference type="EMBL" id="CAB3288413.1"/>
    </source>
</evidence>
<feature type="transmembrane region" description="Helical" evidence="1">
    <location>
        <begin position="30"/>
        <end position="47"/>
    </location>
</feature>
<feature type="transmembrane region" description="Helical" evidence="1">
    <location>
        <begin position="7"/>
        <end position="24"/>
    </location>
</feature>
<keyword evidence="1" id="KW-0472">Membrane</keyword>
<dbReference type="AlphaFoldDB" id="A0A8D6SX61"/>
<protein>
    <recommendedName>
        <fullName evidence="4">Oligosaccharide repeat unit polymerase</fullName>
    </recommendedName>
</protein>
<keyword evidence="1" id="KW-0812">Transmembrane</keyword>